<name>A0A5J5BHW5_9ASTE</name>
<evidence type="ECO:0000256" key="4">
    <source>
        <dbReference type="ARBA" id="ARBA00023002"/>
    </source>
</evidence>
<dbReference type="Pfam" id="PF00044">
    <property type="entry name" value="Gp_dh_N"/>
    <property type="match status" value="1"/>
</dbReference>
<keyword evidence="9" id="KW-1185">Reference proteome</keyword>
<keyword evidence="4" id="KW-0560">Oxidoreductase</keyword>
<feature type="domain" description="Glyceraldehyde 3-phosphate dehydrogenase NAD(P) binding" evidence="7">
    <location>
        <begin position="30"/>
        <end position="110"/>
    </location>
</feature>
<comment type="similarity">
    <text evidence="2">Belongs to the glyceraldehyde-3-phosphate dehydrogenase family.</text>
</comment>
<dbReference type="InterPro" id="IPR020831">
    <property type="entry name" value="GlycerAld/Erythrose_P_DH"/>
</dbReference>
<evidence type="ECO:0000259" key="7">
    <source>
        <dbReference type="SMART" id="SM00846"/>
    </source>
</evidence>
<keyword evidence="5" id="KW-0520">NAD</keyword>
<dbReference type="Gene3D" id="3.40.50.720">
    <property type="entry name" value="NAD(P)-binding Rossmann-like Domain"/>
    <property type="match status" value="1"/>
</dbReference>
<dbReference type="EC" id="1.2.1.12" evidence="3"/>
<dbReference type="SMART" id="SM00846">
    <property type="entry name" value="Gp_dh_N"/>
    <property type="match status" value="1"/>
</dbReference>
<evidence type="ECO:0000313" key="8">
    <source>
        <dbReference type="EMBL" id="KAA8541387.1"/>
    </source>
</evidence>
<dbReference type="InterPro" id="IPR036291">
    <property type="entry name" value="NAD(P)-bd_dom_sf"/>
</dbReference>
<gene>
    <name evidence="8" type="ORF">F0562_025343</name>
</gene>
<evidence type="ECO:0000313" key="9">
    <source>
        <dbReference type="Proteomes" id="UP000325577"/>
    </source>
</evidence>
<evidence type="ECO:0000256" key="1">
    <source>
        <dbReference type="ARBA" id="ARBA00004869"/>
    </source>
</evidence>
<dbReference type="PANTHER" id="PTHR10836">
    <property type="entry name" value="GLYCERALDEHYDE 3-PHOSPHATE DEHYDROGENASE"/>
    <property type="match status" value="1"/>
</dbReference>
<organism evidence="8 9">
    <name type="scientific">Nyssa sinensis</name>
    <dbReference type="NCBI Taxonomy" id="561372"/>
    <lineage>
        <taxon>Eukaryota</taxon>
        <taxon>Viridiplantae</taxon>
        <taxon>Streptophyta</taxon>
        <taxon>Embryophyta</taxon>
        <taxon>Tracheophyta</taxon>
        <taxon>Spermatophyta</taxon>
        <taxon>Magnoliopsida</taxon>
        <taxon>eudicotyledons</taxon>
        <taxon>Gunneridae</taxon>
        <taxon>Pentapetalae</taxon>
        <taxon>asterids</taxon>
        <taxon>Cornales</taxon>
        <taxon>Nyssaceae</taxon>
        <taxon>Nyssa</taxon>
    </lineage>
</organism>
<dbReference type="GO" id="GO:0004365">
    <property type="term" value="F:glyceraldehyde-3-phosphate dehydrogenase (NAD+) (phosphorylating) activity"/>
    <property type="evidence" value="ECO:0007669"/>
    <property type="project" value="UniProtKB-EC"/>
</dbReference>
<keyword evidence="6" id="KW-0324">Glycolysis</keyword>
<evidence type="ECO:0000256" key="2">
    <source>
        <dbReference type="ARBA" id="ARBA00007406"/>
    </source>
</evidence>
<dbReference type="Proteomes" id="UP000325577">
    <property type="component" value="Linkage Group LG13"/>
</dbReference>
<sequence length="127" mass="14400">MTEQPRKSQTKNVEGVWEVQIENIEDVWEIKIGINGFGRIGRLVARVALQRNDVELVAVNDPFIPPDYMLQELKQRASGNMDEPLLSPGTSERQPLHVVMVNPKVSNRHHVLHRSSFQPSSSLLPLI</sequence>
<comment type="pathway">
    <text evidence="1">Carbohydrate degradation; glycolysis; pyruvate from D-glyceraldehyde 3-phosphate: step 1/5.</text>
</comment>
<dbReference type="GO" id="GO:0006096">
    <property type="term" value="P:glycolytic process"/>
    <property type="evidence" value="ECO:0007669"/>
    <property type="project" value="UniProtKB-KW"/>
</dbReference>
<dbReference type="OrthoDB" id="1152826at2759"/>
<evidence type="ECO:0000256" key="6">
    <source>
        <dbReference type="ARBA" id="ARBA00023152"/>
    </source>
</evidence>
<protein>
    <recommendedName>
        <fullName evidence="3">glyceraldehyde-3-phosphate dehydrogenase (phosphorylating)</fullName>
        <ecNumber evidence="3">1.2.1.12</ecNumber>
    </recommendedName>
</protein>
<accession>A0A5J5BHW5</accession>
<dbReference type="SUPFAM" id="SSF51735">
    <property type="entry name" value="NAD(P)-binding Rossmann-fold domains"/>
    <property type="match status" value="1"/>
</dbReference>
<dbReference type="EMBL" id="CM018036">
    <property type="protein sequence ID" value="KAA8541387.1"/>
    <property type="molecule type" value="Genomic_DNA"/>
</dbReference>
<dbReference type="GO" id="GO:0051287">
    <property type="term" value="F:NAD binding"/>
    <property type="evidence" value="ECO:0007669"/>
    <property type="project" value="InterPro"/>
</dbReference>
<reference evidence="8 9" key="1">
    <citation type="submission" date="2019-09" db="EMBL/GenBank/DDBJ databases">
        <title>A chromosome-level genome assembly of the Chinese tupelo Nyssa sinensis.</title>
        <authorList>
            <person name="Yang X."/>
            <person name="Kang M."/>
            <person name="Yang Y."/>
            <person name="Xiong H."/>
            <person name="Wang M."/>
            <person name="Zhang Z."/>
            <person name="Wang Z."/>
            <person name="Wu H."/>
            <person name="Ma T."/>
            <person name="Liu J."/>
            <person name="Xi Z."/>
        </authorList>
    </citation>
    <scope>NUCLEOTIDE SEQUENCE [LARGE SCALE GENOMIC DNA]</scope>
    <source>
        <strain evidence="8">J267</strain>
        <tissue evidence="8">Leaf</tissue>
    </source>
</reference>
<evidence type="ECO:0000256" key="5">
    <source>
        <dbReference type="ARBA" id="ARBA00023027"/>
    </source>
</evidence>
<dbReference type="AlphaFoldDB" id="A0A5J5BHW5"/>
<evidence type="ECO:0000256" key="3">
    <source>
        <dbReference type="ARBA" id="ARBA00013119"/>
    </source>
</evidence>
<dbReference type="GO" id="GO:0005829">
    <property type="term" value="C:cytosol"/>
    <property type="evidence" value="ECO:0007669"/>
    <property type="project" value="TreeGrafter"/>
</dbReference>
<proteinExistence type="inferred from homology"/>
<dbReference type="PANTHER" id="PTHR10836:SF112">
    <property type="entry name" value="GLYCERALDEHYDE-3-PHOSPHATE DEHYDROGENASE GAPC1, CYTOSOLIC-RELATED"/>
    <property type="match status" value="1"/>
</dbReference>
<dbReference type="InterPro" id="IPR020828">
    <property type="entry name" value="GlycerAld_3-P_DH_NAD(P)-bd"/>
</dbReference>